<keyword evidence="3" id="KW-1185">Reference proteome</keyword>
<sequence length="127" mass="14566">MDSNPNSQRTSYVDLLTSQQGVFTIVEDSALQVPVFGTDASSYREESPAEQEERPPGVKAAKGKKKNNFEGKETVSQFQTMWEIKQEDLVKKERLSKIRILERLLSKKDGLDEFENVLKKKLIEELF</sequence>
<accession>A0A8X8AQZ8</accession>
<feature type="compositionally biased region" description="Basic and acidic residues" evidence="1">
    <location>
        <begin position="42"/>
        <end position="56"/>
    </location>
</feature>
<gene>
    <name evidence="2" type="ORF">Bca52824_022171</name>
</gene>
<proteinExistence type="predicted"/>
<evidence type="ECO:0000313" key="2">
    <source>
        <dbReference type="EMBL" id="KAG2310614.1"/>
    </source>
</evidence>
<dbReference type="EMBL" id="JAAMPC010000005">
    <property type="protein sequence ID" value="KAG2310614.1"/>
    <property type="molecule type" value="Genomic_DNA"/>
</dbReference>
<evidence type="ECO:0000313" key="3">
    <source>
        <dbReference type="Proteomes" id="UP000886595"/>
    </source>
</evidence>
<comment type="caution">
    <text evidence="2">The sequence shown here is derived from an EMBL/GenBank/DDBJ whole genome shotgun (WGS) entry which is preliminary data.</text>
</comment>
<name>A0A8X8AQZ8_BRACI</name>
<reference evidence="2 3" key="1">
    <citation type="submission" date="2020-02" db="EMBL/GenBank/DDBJ databases">
        <authorList>
            <person name="Ma Q."/>
            <person name="Huang Y."/>
            <person name="Song X."/>
            <person name="Pei D."/>
        </authorList>
    </citation>
    <scope>NUCLEOTIDE SEQUENCE [LARGE SCALE GENOMIC DNA]</scope>
    <source>
        <strain evidence="2">Sxm20200214</strain>
        <tissue evidence="2">Leaf</tissue>
    </source>
</reference>
<dbReference type="Proteomes" id="UP000886595">
    <property type="component" value="Unassembled WGS sequence"/>
</dbReference>
<protein>
    <submittedName>
        <fullName evidence="2">Uncharacterized protein</fullName>
    </submittedName>
</protein>
<organism evidence="2 3">
    <name type="scientific">Brassica carinata</name>
    <name type="common">Ethiopian mustard</name>
    <name type="synonym">Abyssinian cabbage</name>
    <dbReference type="NCBI Taxonomy" id="52824"/>
    <lineage>
        <taxon>Eukaryota</taxon>
        <taxon>Viridiplantae</taxon>
        <taxon>Streptophyta</taxon>
        <taxon>Embryophyta</taxon>
        <taxon>Tracheophyta</taxon>
        <taxon>Spermatophyta</taxon>
        <taxon>Magnoliopsida</taxon>
        <taxon>eudicotyledons</taxon>
        <taxon>Gunneridae</taxon>
        <taxon>Pentapetalae</taxon>
        <taxon>rosids</taxon>
        <taxon>malvids</taxon>
        <taxon>Brassicales</taxon>
        <taxon>Brassicaceae</taxon>
        <taxon>Brassiceae</taxon>
        <taxon>Brassica</taxon>
    </lineage>
</organism>
<dbReference type="AlphaFoldDB" id="A0A8X8AQZ8"/>
<feature type="region of interest" description="Disordered" evidence="1">
    <location>
        <begin position="40"/>
        <end position="71"/>
    </location>
</feature>
<evidence type="ECO:0000256" key="1">
    <source>
        <dbReference type="SAM" id="MobiDB-lite"/>
    </source>
</evidence>